<sequence>MVSGPTKQVFFALILLCSPALISAVSPPASTYMTISKGSVIQTMLSGNDIWVNSWGADGNIYTAYGDGKGFSSPIKLSQGLAKLLGSPPSTITGADIRTSSFEETGDGATGKKASGMLMVDGTLYVWVRNANNNGQQCQLTWANSPYTSWTWSSWKFTEYGYCSFANYGQNYAGAGDNYVYAFFSNHPSAYTSTDQIMLARVDKTQIKTQSAYQFFSGSSSAPAWGGTTRQPVLTHTGGVNRQDVTYDAAVNRYLMTMRSRSNTNHFSIYEAPNPWGPWSTAFYEPNAGTGNLGWGESQHIPSKWLQPLSANKQDFYLIHSGNDQFNLQKMTITLGSTPANTPTKTPTPIKSPTKTPTPIKSPTKTPTPIKSPTKTPTPGTSKPGDANGDNLVNGLDYLIWLSHYGEFVSGPANGDFNNSGKVDGADYLIWLSNYGL</sequence>
<dbReference type="SUPFAM" id="SSF63446">
    <property type="entry name" value="Type I dockerin domain"/>
    <property type="match status" value="1"/>
</dbReference>
<protein>
    <recommendedName>
        <fullName evidence="5">DUF4185 domain-containing protein</fullName>
    </recommendedName>
</protein>
<evidence type="ECO:0008006" key="5">
    <source>
        <dbReference type="Google" id="ProtNLM"/>
    </source>
</evidence>
<feature type="compositionally biased region" description="Low complexity" evidence="1">
    <location>
        <begin position="342"/>
        <end position="384"/>
    </location>
</feature>
<evidence type="ECO:0000313" key="4">
    <source>
        <dbReference type="Proteomes" id="UP000176822"/>
    </source>
</evidence>
<dbReference type="GO" id="GO:0004553">
    <property type="term" value="F:hydrolase activity, hydrolyzing O-glycosyl compounds"/>
    <property type="evidence" value="ECO:0007669"/>
    <property type="project" value="InterPro"/>
</dbReference>
<dbReference type="Pfam" id="PF00404">
    <property type="entry name" value="Dockerin_1"/>
    <property type="match status" value="1"/>
</dbReference>
<dbReference type="Gene3D" id="1.10.1330.10">
    <property type="entry name" value="Dockerin domain"/>
    <property type="match status" value="1"/>
</dbReference>
<evidence type="ECO:0000313" key="3">
    <source>
        <dbReference type="EMBL" id="OGD00981.1"/>
    </source>
</evidence>
<comment type="caution">
    <text evidence="3">The sequence shown here is derived from an EMBL/GenBank/DDBJ whole genome shotgun (WGS) entry which is preliminary data.</text>
</comment>
<dbReference type="Proteomes" id="UP000176822">
    <property type="component" value="Unassembled WGS sequence"/>
</dbReference>
<evidence type="ECO:0000256" key="1">
    <source>
        <dbReference type="SAM" id="MobiDB-lite"/>
    </source>
</evidence>
<dbReference type="PROSITE" id="PS00018">
    <property type="entry name" value="EF_HAND_1"/>
    <property type="match status" value="1"/>
</dbReference>
<dbReference type="InterPro" id="IPR036439">
    <property type="entry name" value="Dockerin_dom_sf"/>
</dbReference>
<evidence type="ECO:0000256" key="2">
    <source>
        <dbReference type="SAM" id="SignalP"/>
    </source>
</evidence>
<organism evidence="3 4">
    <name type="scientific">Candidatus Amesbacteria bacterium RIFCSPLOWO2_01_FULL_47_33</name>
    <dbReference type="NCBI Taxonomy" id="1797258"/>
    <lineage>
        <taxon>Bacteria</taxon>
        <taxon>Candidatus Amesiibacteriota</taxon>
    </lineage>
</organism>
<proteinExistence type="predicted"/>
<dbReference type="EMBL" id="MEXM01000024">
    <property type="protein sequence ID" value="OGD00981.1"/>
    <property type="molecule type" value="Genomic_DNA"/>
</dbReference>
<dbReference type="GO" id="GO:0000272">
    <property type="term" value="P:polysaccharide catabolic process"/>
    <property type="evidence" value="ECO:0007669"/>
    <property type="project" value="InterPro"/>
</dbReference>
<accession>A0A1F4Z486</accession>
<dbReference type="AlphaFoldDB" id="A0A1F4Z486"/>
<keyword evidence="2" id="KW-0732">Signal</keyword>
<dbReference type="InterPro" id="IPR018247">
    <property type="entry name" value="EF_Hand_1_Ca_BS"/>
</dbReference>
<dbReference type="InterPro" id="IPR002105">
    <property type="entry name" value="Dockerin_1_rpt"/>
</dbReference>
<feature type="chain" id="PRO_5009515969" description="DUF4185 domain-containing protein" evidence="2">
    <location>
        <begin position="24"/>
        <end position="437"/>
    </location>
</feature>
<gene>
    <name evidence="3" type="ORF">A2972_04065</name>
</gene>
<feature type="region of interest" description="Disordered" evidence="1">
    <location>
        <begin position="335"/>
        <end position="389"/>
    </location>
</feature>
<name>A0A1F4Z486_9BACT</name>
<reference evidence="3 4" key="1">
    <citation type="journal article" date="2016" name="Nat. Commun.">
        <title>Thousands of microbial genomes shed light on interconnected biogeochemical processes in an aquifer system.</title>
        <authorList>
            <person name="Anantharaman K."/>
            <person name="Brown C.T."/>
            <person name="Hug L.A."/>
            <person name="Sharon I."/>
            <person name="Castelle C.J."/>
            <person name="Probst A.J."/>
            <person name="Thomas B.C."/>
            <person name="Singh A."/>
            <person name="Wilkins M.J."/>
            <person name="Karaoz U."/>
            <person name="Brodie E.L."/>
            <person name="Williams K.H."/>
            <person name="Hubbard S.S."/>
            <person name="Banfield J.F."/>
        </authorList>
    </citation>
    <scope>NUCLEOTIDE SEQUENCE [LARGE SCALE GENOMIC DNA]</scope>
</reference>
<feature type="signal peptide" evidence="2">
    <location>
        <begin position="1"/>
        <end position="23"/>
    </location>
</feature>